<evidence type="ECO:0000313" key="13">
    <source>
        <dbReference type="Proteomes" id="UP000092508"/>
    </source>
</evidence>
<dbReference type="GO" id="GO:0051539">
    <property type="term" value="F:4 iron, 4 sulfur cluster binding"/>
    <property type="evidence" value="ECO:0007669"/>
    <property type="project" value="UniProtKB-KW"/>
</dbReference>
<keyword evidence="6" id="KW-0408">Iron</keyword>
<dbReference type="InterPro" id="IPR050105">
    <property type="entry name" value="MoCo_biosynth_MoaA/MoaC"/>
</dbReference>
<evidence type="ECO:0000256" key="6">
    <source>
        <dbReference type="ARBA" id="ARBA00023004"/>
    </source>
</evidence>
<evidence type="ECO:0000256" key="8">
    <source>
        <dbReference type="ARBA" id="ARBA00023134"/>
    </source>
</evidence>
<dbReference type="Pfam" id="PF04055">
    <property type="entry name" value="Radical_SAM"/>
    <property type="match status" value="1"/>
</dbReference>
<dbReference type="InterPro" id="IPR013785">
    <property type="entry name" value="Aldolase_TIM"/>
</dbReference>
<keyword evidence="4" id="KW-0479">Metal-binding</keyword>
<dbReference type="Pfam" id="PF06463">
    <property type="entry name" value="Mob_synth_C"/>
    <property type="match status" value="1"/>
</dbReference>
<dbReference type="InterPro" id="IPR040064">
    <property type="entry name" value="MoaA-like"/>
</dbReference>
<sequence>MPLSAPIHHPPTAPSQALPLVDYWQRRLTYLRLSVTDVCNFRCTYCLPNGYSGKPAPALTLAEINTLLAGFAALGMTKVRLTGGEPATRQDLSAIIAQAAAQTGVRTVALSTNGYKLGQQVARWQAAGLHQLNISVDSFDAPTFRRLTGMDVLPRLLADIDTALALEMTVKLNGVLFADIAFDTLQAALDFVKHRPVTYRFIELMQTRDNVGRFFDEQPASLRERLVNYLLQNGWQAQPRADDAGPAVEYRHTDFVGKIGIIAPYAEHFCDTCNRLRVSSTGKLHLCLFDCVSHDLRPWLQAGDVAGLMGAVQDLMAYKPARHQLQAVDSGLMHNLSIVGG</sequence>
<dbReference type="SFLD" id="SFLDG01383">
    <property type="entry name" value="cyclic_pyranopterin_phosphate"/>
    <property type="match status" value="1"/>
</dbReference>
<keyword evidence="9" id="KW-0501">Molybdenum cofactor biosynthesis</keyword>
<keyword evidence="10" id="KW-0456">Lyase</keyword>
<keyword evidence="2" id="KW-0004">4Fe-4S</keyword>
<feature type="domain" description="Radical SAM core" evidence="11">
    <location>
        <begin position="23"/>
        <end position="237"/>
    </location>
</feature>
<dbReference type="EMBL" id="LZMZ01000005">
    <property type="protein sequence ID" value="OBX80602.1"/>
    <property type="molecule type" value="Genomic_DNA"/>
</dbReference>
<dbReference type="OrthoDB" id="9763993at2"/>
<evidence type="ECO:0000256" key="10">
    <source>
        <dbReference type="ARBA" id="ARBA00023239"/>
    </source>
</evidence>
<dbReference type="GO" id="GO:0006777">
    <property type="term" value="P:Mo-molybdopterin cofactor biosynthetic process"/>
    <property type="evidence" value="ECO:0007669"/>
    <property type="project" value="UniProtKB-KW"/>
</dbReference>
<dbReference type="PANTHER" id="PTHR22960">
    <property type="entry name" value="MOLYBDOPTERIN COFACTOR SYNTHESIS PROTEIN A"/>
    <property type="match status" value="1"/>
</dbReference>
<dbReference type="STRING" id="34059.A9308_03435"/>
<dbReference type="SFLD" id="SFLDG01386">
    <property type="entry name" value="main_SPASM_domain-containing"/>
    <property type="match status" value="1"/>
</dbReference>
<evidence type="ECO:0000256" key="1">
    <source>
        <dbReference type="ARBA" id="ARBA00001966"/>
    </source>
</evidence>
<reference evidence="12 13" key="1">
    <citation type="submission" date="2016-06" db="EMBL/GenBank/DDBJ databases">
        <title>Draft genome of Moraxella atlantae CCUG 66109.</title>
        <authorList>
            <person name="Salva-Serra F."/>
            <person name="Engstrom-Jakobsson H."/>
            <person name="Thorell K."/>
            <person name="Gonzales-Siles L."/>
            <person name="Karlsson R."/>
            <person name="Boulund F."/>
            <person name="Engstrand L."/>
            <person name="Kristiansson E."/>
            <person name="Moore E."/>
        </authorList>
    </citation>
    <scope>NUCLEOTIDE SEQUENCE [LARGE SCALE GENOMIC DNA]</scope>
    <source>
        <strain evidence="12 13">CCUG 66109</strain>
    </source>
</reference>
<keyword evidence="8" id="KW-0342">GTP-binding</keyword>
<dbReference type="PANTHER" id="PTHR22960:SF28">
    <property type="entry name" value="GTP 3',8-CYCLASE"/>
    <property type="match status" value="1"/>
</dbReference>
<evidence type="ECO:0000259" key="11">
    <source>
        <dbReference type="PROSITE" id="PS51918"/>
    </source>
</evidence>
<evidence type="ECO:0000313" key="12">
    <source>
        <dbReference type="EMBL" id="OBX80602.1"/>
    </source>
</evidence>
<dbReference type="GO" id="GO:0061799">
    <property type="term" value="F:cyclic pyranopterin monophosphate synthase activity"/>
    <property type="evidence" value="ECO:0007669"/>
    <property type="project" value="TreeGrafter"/>
</dbReference>
<evidence type="ECO:0000256" key="7">
    <source>
        <dbReference type="ARBA" id="ARBA00023014"/>
    </source>
</evidence>
<accession>A0A1B8QF63</accession>
<dbReference type="GO" id="GO:0005525">
    <property type="term" value="F:GTP binding"/>
    <property type="evidence" value="ECO:0007669"/>
    <property type="project" value="UniProtKB-KW"/>
</dbReference>
<keyword evidence="5" id="KW-0547">Nucleotide-binding</keyword>
<dbReference type="Proteomes" id="UP000092508">
    <property type="component" value="Unassembled WGS sequence"/>
</dbReference>
<evidence type="ECO:0000256" key="5">
    <source>
        <dbReference type="ARBA" id="ARBA00022741"/>
    </source>
</evidence>
<dbReference type="InterPro" id="IPR007197">
    <property type="entry name" value="rSAM"/>
</dbReference>
<dbReference type="Gene3D" id="3.20.20.70">
    <property type="entry name" value="Aldolase class I"/>
    <property type="match status" value="1"/>
</dbReference>
<dbReference type="CDD" id="cd01335">
    <property type="entry name" value="Radical_SAM"/>
    <property type="match status" value="1"/>
</dbReference>
<proteinExistence type="predicted"/>
<dbReference type="SUPFAM" id="SSF102114">
    <property type="entry name" value="Radical SAM enzymes"/>
    <property type="match status" value="1"/>
</dbReference>
<keyword evidence="7" id="KW-0411">Iron-sulfur</keyword>
<comment type="cofactor">
    <cofactor evidence="1">
        <name>[4Fe-4S] cluster</name>
        <dbReference type="ChEBI" id="CHEBI:49883"/>
    </cofactor>
</comment>
<evidence type="ECO:0000256" key="3">
    <source>
        <dbReference type="ARBA" id="ARBA00022691"/>
    </source>
</evidence>
<dbReference type="RefSeq" id="WP_067234818.1">
    <property type="nucleotide sequence ID" value="NZ_LZMZ01000005.1"/>
</dbReference>
<dbReference type="GO" id="GO:0046872">
    <property type="term" value="F:metal ion binding"/>
    <property type="evidence" value="ECO:0007669"/>
    <property type="project" value="UniProtKB-KW"/>
</dbReference>
<protein>
    <submittedName>
        <fullName evidence="12">Cyclic pyranopterin phosphate synthase</fullName>
    </submittedName>
</protein>
<dbReference type="InterPro" id="IPR010505">
    <property type="entry name" value="MoaA_twitch"/>
</dbReference>
<name>A0A1B8QF63_9GAMM</name>
<gene>
    <name evidence="12" type="ORF">A9308_03435</name>
</gene>
<dbReference type="SFLD" id="SFLDG01067">
    <property type="entry name" value="SPASM/twitch_domain_containing"/>
    <property type="match status" value="1"/>
</dbReference>
<dbReference type="NCBIfam" id="TIGR02666">
    <property type="entry name" value="moaA"/>
    <property type="match status" value="1"/>
</dbReference>
<evidence type="ECO:0000256" key="2">
    <source>
        <dbReference type="ARBA" id="ARBA00022485"/>
    </source>
</evidence>
<comment type="caution">
    <text evidence="12">The sequence shown here is derived from an EMBL/GenBank/DDBJ whole genome shotgun (WGS) entry which is preliminary data.</text>
</comment>
<evidence type="ECO:0000256" key="9">
    <source>
        <dbReference type="ARBA" id="ARBA00023150"/>
    </source>
</evidence>
<evidence type="ECO:0000256" key="4">
    <source>
        <dbReference type="ARBA" id="ARBA00022723"/>
    </source>
</evidence>
<dbReference type="InterPro" id="IPR000385">
    <property type="entry name" value="MoaA_NifB_PqqE_Fe-S-bd_CS"/>
</dbReference>
<dbReference type="SFLD" id="SFLDS00029">
    <property type="entry name" value="Radical_SAM"/>
    <property type="match status" value="1"/>
</dbReference>
<dbReference type="AlphaFoldDB" id="A0A1B8QF63"/>
<dbReference type="CDD" id="cd21117">
    <property type="entry name" value="Twitch_MoaA"/>
    <property type="match status" value="1"/>
</dbReference>
<dbReference type="InterPro" id="IPR058240">
    <property type="entry name" value="rSAM_sf"/>
</dbReference>
<keyword evidence="3" id="KW-0949">S-adenosyl-L-methionine</keyword>
<organism evidence="12 13">
    <name type="scientific">Faucicola atlantae</name>
    <dbReference type="NCBI Taxonomy" id="34059"/>
    <lineage>
        <taxon>Bacteria</taxon>
        <taxon>Pseudomonadati</taxon>
        <taxon>Pseudomonadota</taxon>
        <taxon>Gammaproteobacteria</taxon>
        <taxon>Moraxellales</taxon>
        <taxon>Moraxellaceae</taxon>
        <taxon>Faucicola</taxon>
    </lineage>
</organism>
<dbReference type="GO" id="GO:0061798">
    <property type="term" value="F:GTP 3',8'-cyclase activity"/>
    <property type="evidence" value="ECO:0007669"/>
    <property type="project" value="TreeGrafter"/>
</dbReference>
<dbReference type="PROSITE" id="PS51918">
    <property type="entry name" value="RADICAL_SAM"/>
    <property type="match status" value="1"/>
</dbReference>
<dbReference type="InterPro" id="IPR013483">
    <property type="entry name" value="MoaA"/>
</dbReference>
<dbReference type="PROSITE" id="PS01305">
    <property type="entry name" value="MOAA_NIFB_PQQE"/>
    <property type="match status" value="1"/>
</dbReference>